<evidence type="ECO:0000313" key="3">
    <source>
        <dbReference type="EMBL" id="AWI55392.1"/>
    </source>
</evidence>
<dbReference type="Pfam" id="PF13411">
    <property type="entry name" value="MerR_1"/>
    <property type="match status" value="1"/>
</dbReference>
<gene>
    <name evidence="3" type="ORF">DEH84_17505</name>
</gene>
<keyword evidence="4" id="KW-1185">Reference proteome</keyword>
<reference evidence="3 4" key="1">
    <citation type="submission" date="2018-05" db="EMBL/GenBank/DDBJ databases">
        <title>complete genome sequence of Aquabacterium olei NBRC 110486.</title>
        <authorList>
            <person name="Tang B."/>
            <person name="Chang J."/>
            <person name="Zhang L."/>
            <person name="Yang H."/>
        </authorList>
    </citation>
    <scope>NUCLEOTIDE SEQUENCE [LARGE SCALE GENOMIC DNA]</scope>
    <source>
        <strain evidence="3 4">NBRC 110486</strain>
        <plasmid evidence="4">ptb101</plasmid>
    </source>
</reference>
<dbReference type="InterPro" id="IPR047057">
    <property type="entry name" value="MerR_fam"/>
</dbReference>
<dbReference type="EMBL" id="CP029211">
    <property type="protein sequence ID" value="AWI55392.1"/>
    <property type="molecule type" value="Genomic_DNA"/>
</dbReference>
<dbReference type="InterPro" id="IPR009061">
    <property type="entry name" value="DNA-bd_dom_put_sf"/>
</dbReference>
<evidence type="ECO:0000313" key="4">
    <source>
        <dbReference type="Proteomes" id="UP000244892"/>
    </source>
</evidence>
<name>A0A2U8FWE9_9BURK</name>
<evidence type="ECO:0000256" key="1">
    <source>
        <dbReference type="ARBA" id="ARBA00023125"/>
    </source>
</evidence>
<keyword evidence="1" id="KW-0238">DNA-binding</keyword>
<dbReference type="AlphaFoldDB" id="A0A2U8FWE9"/>
<dbReference type="Gene3D" id="1.10.1660.10">
    <property type="match status" value="1"/>
</dbReference>
<feature type="domain" description="HTH merR-type" evidence="2">
    <location>
        <begin position="12"/>
        <end position="80"/>
    </location>
</feature>
<dbReference type="GO" id="GO:0003677">
    <property type="term" value="F:DNA binding"/>
    <property type="evidence" value="ECO:0007669"/>
    <property type="project" value="UniProtKB-KW"/>
</dbReference>
<dbReference type="PANTHER" id="PTHR30204:SF93">
    <property type="entry name" value="HTH MERR-TYPE DOMAIN-CONTAINING PROTEIN"/>
    <property type="match status" value="1"/>
</dbReference>
<sequence length="144" mass="15990">MVSYIGDVTTQTFTLDELSTLSGCPRRTVRYYIQKGLLARPEGEKRGAHYLPSHLDTLLRIRQLTEAGISLERIREVLSGEPPAVPPRPQAFGAVEVRSHIRIAPGIELQVSPDAAQATPEQLRALARAVLAAWQDIQEEDHED</sequence>
<dbReference type="SMART" id="SM00422">
    <property type="entry name" value="HTH_MERR"/>
    <property type="match status" value="1"/>
</dbReference>
<accession>A0A2U8FWE9</accession>
<organism evidence="3 4">
    <name type="scientific">Aquabacterium olei</name>
    <dbReference type="NCBI Taxonomy" id="1296669"/>
    <lineage>
        <taxon>Bacteria</taxon>
        <taxon>Pseudomonadati</taxon>
        <taxon>Pseudomonadota</taxon>
        <taxon>Betaproteobacteria</taxon>
        <taxon>Burkholderiales</taxon>
        <taxon>Aquabacterium</taxon>
    </lineage>
</organism>
<dbReference type="Proteomes" id="UP000244892">
    <property type="component" value="Plasmid pTB101"/>
</dbReference>
<dbReference type="SUPFAM" id="SSF46955">
    <property type="entry name" value="Putative DNA-binding domain"/>
    <property type="match status" value="1"/>
</dbReference>
<dbReference type="PROSITE" id="PS50937">
    <property type="entry name" value="HTH_MERR_2"/>
    <property type="match status" value="1"/>
</dbReference>
<dbReference type="GO" id="GO:0003700">
    <property type="term" value="F:DNA-binding transcription factor activity"/>
    <property type="evidence" value="ECO:0007669"/>
    <property type="project" value="InterPro"/>
</dbReference>
<dbReference type="OrthoDB" id="9808480at2"/>
<keyword evidence="3" id="KW-0614">Plasmid</keyword>
<dbReference type="PANTHER" id="PTHR30204">
    <property type="entry name" value="REDOX-CYCLING DRUG-SENSING TRANSCRIPTIONAL ACTIVATOR SOXR"/>
    <property type="match status" value="1"/>
</dbReference>
<proteinExistence type="predicted"/>
<dbReference type="InterPro" id="IPR000551">
    <property type="entry name" value="MerR-type_HTH_dom"/>
</dbReference>
<dbReference type="CDD" id="cd00592">
    <property type="entry name" value="HTH_MerR-like"/>
    <property type="match status" value="1"/>
</dbReference>
<protein>
    <submittedName>
        <fullName evidence="3">MerR family transcriptional regulator</fullName>
    </submittedName>
</protein>
<evidence type="ECO:0000259" key="2">
    <source>
        <dbReference type="PROSITE" id="PS50937"/>
    </source>
</evidence>
<dbReference type="KEGG" id="aon:DEH84_17505"/>
<geneLocation type="plasmid" evidence="4">
    <name>ptb101</name>
</geneLocation>